<dbReference type="KEGG" id="vfa:MM35RIKEN_07880"/>
<sequence length="77" mass="8657">MRKITVLDFCSRIGIASDEIPVVVKAGINIVGRYRSLYKLTAQAMPDLLEAKVQSVTSTREEVILQITFKDFSTKRP</sequence>
<organism evidence="1 2">
    <name type="scientific">Vescimonas fastidiosa</name>
    <dbReference type="NCBI Taxonomy" id="2714353"/>
    <lineage>
        <taxon>Bacteria</taxon>
        <taxon>Bacillati</taxon>
        <taxon>Bacillota</taxon>
        <taxon>Clostridia</taxon>
        <taxon>Eubacteriales</taxon>
        <taxon>Oscillospiraceae</taxon>
        <taxon>Vescimonas</taxon>
    </lineage>
</organism>
<evidence type="ECO:0000313" key="2">
    <source>
        <dbReference type="Proteomes" id="UP000681343"/>
    </source>
</evidence>
<proteinExistence type="predicted"/>
<keyword evidence="2" id="KW-1185">Reference proteome</keyword>
<reference evidence="1" key="1">
    <citation type="submission" date="2020-09" db="EMBL/GenBank/DDBJ databases">
        <title>New species isolated from human feces.</title>
        <authorList>
            <person name="Kitahara M."/>
            <person name="Shigeno Y."/>
            <person name="Shime M."/>
            <person name="Matsumoto Y."/>
            <person name="Nakamura S."/>
            <person name="Motooka D."/>
            <person name="Fukuoka S."/>
            <person name="Nishikawa H."/>
            <person name="Benno Y."/>
        </authorList>
    </citation>
    <scope>NUCLEOTIDE SEQUENCE</scope>
    <source>
        <strain evidence="1">MM35</strain>
    </source>
</reference>
<gene>
    <name evidence="1" type="ORF">MM35RIKEN_07880</name>
</gene>
<dbReference type="RefSeq" id="WP_022177423.1">
    <property type="nucleotide sequence ID" value="NZ_AP023415.1"/>
</dbReference>
<dbReference type="AlphaFoldDB" id="A0A810PY39"/>
<dbReference type="EMBL" id="AP023415">
    <property type="protein sequence ID" value="BCK78596.1"/>
    <property type="molecule type" value="Genomic_DNA"/>
</dbReference>
<dbReference type="Proteomes" id="UP000681343">
    <property type="component" value="Chromosome"/>
</dbReference>
<evidence type="ECO:0000313" key="1">
    <source>
        <dbReference type="EMBL" id="BCK78596.1"/>
    </source>
</evidence>
<accession>A0A810PY39</accession>
<protein>
    <submittedName>
        <fullName evidence="1">Uncharacterized protein</fullName>
    </submittedName>
</protein>
<name>A0A810PY39_9FIRM</name>